<dbReference type="NCBIfam" id="NF047436">
    <property type="entry name" value="LA_2272_repeat"/>
    <property type="match status" value="2"/>
</dbReference>
<name>A0A3E5B8P3_9BACE</name>
<dbReference type="Proteomes" id="UP000260983">
    <property type="component" value="Unassembled WGS sequence"/>
</dbReference>
<accession>A0A3E5B8P3</accession>
<dbReference type="AlphaFoldDB" id="A0A3E5B8P3"/>
<reference evidence="2 3" key="1">
    <citation type="submission" date="2018-08" db="EMBL/GenBank/DDBJ databases">
        <title>A genome reference for cultivated species of the human gut microbiota.</title>
        <authorList>
            <person name="Zou Y."/>
            <person name="Xue W."/>
            <person name="Luo G."/>
        </authorList>
    </citation>
    <scope>NUCLEOTIDE SEQUENCE [LARGE SCALE GENOMIC DNA]</scope>
    <source>
        <strain evidence="2 3">OM05-15BH</strain>
    </source>
</reference>
<evidence type="ECO:0000313" key="3">
    <source>
        <dbReference type="Proteomes" id="UP000260983"/>
    </source>
</evidence>
<dbReference type="RefSeq" id="WP_117724801.1">
    <property type="nucleotide sequence ID" value="NZ_QSUL01000010.1"/>
</dbReference>
<feature type="chain" id="PRO_5017703493" evidence="1">
    <location>
        <begin position="21"/>
        <end position="412"/>
    </location>
</feature>
<dbReference type="InterPro" id="IPR058093">
    <property type="entry name" value="LA_2272-like"/>
</dbReference>
<comment type="caution">
    <text evidence="2">The sequence shown here is derived from an EMBL/GenBank/DDBJ whole genome shotgun (WGS) entry which is preliminary data.</text>
</comment>
<evidence type="ECO:0000313" key="2">
    <source>
        <dbReference type="EMBL" id="RGN33914.1"/>
    </source>
</evidence>
<feature type="signal peptide" evidence="1">
    <location>
        <begin position="1"/>
        <end position="20"/>
    </location>
</feature>
<organism evidence="2 3">
    <name type="scientific">Bacteroides oleiciplenus</name>
    <dbReference type="NCBI Taxonomy" id="626931"/>
    <lineage>
        <taxon>Bacteria</taxon>
        <taxon>Pseudomonadati</taxon>
        <taxon>Bacteroidota</taxon>
        <taxon>Bacteroidia</taxon>
        <taxon>Bacteroidales</taxon>
        <taxon>Bacteroidaceae</taxon>
        <taxon>Bacteroides</taxon>
    </lineage>
</organism>
<sequence>MRRSFSSIIALVTIAGTLSAQTTNNESTKTSKKDKEPVGINLSLWKNMATQQTDTVGTTCFNLGLFSSMNRLSGVGINLLGGVVYRDMNGAQITGLANLVGGSMRGVQIAGVSNVNGDNLSGVSLSGLVGITGNHAQGVIFSGLTNIAGDNTTGVVIGGLLNITGENSSGVHLAGLANIAGEDFNGITTSGLLNIVGENLRGVQISGLGNITGETMHGLQIAGLGNVAGDTFTGAQLAPLNITKNGKGLQIGLVNYYKNSFDGFQLGLVNANPDTKVQLMLFGGNTTKLNVGARFKNKLFYTILGGGTHYLDFSDKFSASLFYRAGLELPLYKQLFISGDLGFQHIENFKNKDYGFPARLYALQARVNLEYRLTDRFGVFVTGGYGGSRYYNKGVTYDKGVILEGGVVVFKY</sequence>
<evidence type="ECO:0000256" key="1">
    <source>
        <dbReference type="SAM" id="SignalP"/>
    </source>
</evidence>
<gene>
    <name evidence="2" type="ORF">DXB65_15680</name>
</gene>
<proteinExistence type="predicted"/>
<dbReference type="EMBL" id="QSUL01000010">
    <property type="protein sequence ID" value="RGN33914.1"/>
    <property type="molecule type" value="Genomic_DNA"/>
</dbReference>
<keyword evidence="1" id="KW-0732">Signal</keyword>
<protein>
    <submittedName>
        <fullName evidence="2">Uncharacterized protein</fullName>
    </submittedName>
</protein>